<dbReference type="SUPFAM" id="SSF48008">
    <property type="entry name" value="GntR ligand-binding domain-like"/>
    <property type="match status" value="1"/>
</dbReference>
<reference evidence="5" key="1">
    <citation type="submission" date="2016-03" db="EMBL/GenBank/DDBJ databases">
        <authorList>
            <person name="Ploux O."/>
        </authorList>
    </citation>
    <scope>NUCLEOTIDE SEQUENCE</scope>
    <source>
        <strain evidence="5">UC1</strain>
    </source>
</reference>
<accession>A0A1Y5P0F5</accession>
<dbReference type="SUPFAM" id="SSF46785">
    <property type="entry name" value="Winged helix' DNA-binding domain"/>
    <property type="match status" value="1"/>
</dbReference>
<dbReference type="EMBL" id="FLQR01000006">
    <property type="protein sequence ID" value="SBS72152.1"/>
    <property type="molecule type" value="Genomic_DNA"/>
</dbReference>
<evidence type="ECO:0000256" key="2">
    <source>
        <dbReference type="ARBA" id="ARBA00023125"/>
    </source>
</evidence>
<dbReference type="InterPro" id="IPR011711">
    <property type="entry name" value="GntR_C"/>
</dbReference>
<sequence length="268" mass="29084">MRTGYSLSGNTKGTGIVGLRAVNLTRPEPASSEVARALLDYIFSGQVGLGEKLPSERQLSESFGVGRSVVREGIKSLGLLGLVEFRHGGGTYLRSADSDLLPRVIEWGLMLGEQHTVDLVEARQHIERVTSELAADRRTDEQLVDIEAALDAMRSASNVDEFVDADVRFHLAVAKASGNSVLGNMLTNISSLLHVWIHRVVEAEYAKVDDPASWPTKWSSFQEHVPVLEAIRAGDPDAARLAMTLHMDKASERLVQTLEANEAASAAS</sequence>
<dbReference type="Gene3D" id="1.20.120.530">
    <property type="entry name" value="GntR ligand-binding domain-like"/>
    <property type="match status" value="1"/>
</dbReference>
<dbReference type="CDD" id="cd07377">
    <property type="entry name" value="WHTH_GntR"/>
    <property type="match status" value="1"/>
</dbReference>
<dbReference type="AlphaFoldDB" id="A0A1Y5P0F5"/>
<dbReference type="PROSITE" id="PS50949">
    <property type="entry name" value="HTH_GNTR"/>
    <property type="match status" value="1"/>
</dbReference>
<dbReference type="GO" id="GO:0003677">
    <property type="term" value="F:DNA binding"/>
    <property type="evidence" value="ECO:0007669"/>
    <property type="project" value="UniProtKB-KW"/>
</dbReference>
<proteinExistence type="predicted"/>
<gene>
    <name evidence="5" type="ORF">MIPYR_20446</name>
</gene>
<dbReference type="SMART" id="SM00895">
    <property type="entry name" value="FCD"/>
    <property type="match status" value="1"/>
</dbReference>
<evidence type="ECO:0000313" key="5">
    <source>
        <dbReference type="EMBL" id="SBS72152.1"/>
    </source>
</evidence>
<dbReference type="SMART" id="SM00345">
    <property type="entry name" value="HTH_GNTR"/>
    <property type="match status" value="1"/>
</dbReference>
<feature type="domain" description="HTH gntR-type" evidence="4">
    <location>
        <begin position="28"/>
        <end position="96"/>
    </location>
</feature>
<protein>
    <recommendedName>
        <fullName evidence="4">HTH gntR-type domain-containing protein</fullName>
    </recommendedName>
</protein>
<dbReference type="InterPro" id="IPR008920">
    <property type="entry name" value="TF_FadR/GntR_C"/>
</dbReference>
<dbReference type="InterPro" id="IPR036388">
    <property type="entry name" value="WH-like_DNA-bd_sf"/>
</dbReference>
<dbReference type="Pfam" id="PF07729">
    <property type="entry name" value="FCD"/>
    <property type="match status" value="1"/>
</dbReference>
<dbReference type="PANTHER" id="PTHR43537:SF5">
    <property type="entry name" value="UXU OPERON TRANSCRIPTIONAL REGULATOR"/>
    <property type="match status" value="1"/>
</dbReference>
<keyword evidence="2" id="KW-0238">DNA-binding</keyword>
<evidence type="ECO:0000259" key="4">
    <source>
        <dbReference type="PROSITE" id="PS50949"/>
    </source>
</evidence>
<organism evidence="5">
    <name type="scientific">uncultured Microbacterium sp</name>
    <dbReference type="NCBI Taxonomy" id="191216"/>
    <lineage>
        <taxon>Bacteria</taxon>
        <taxon>Bacillati</taxon>
        <taxon>Actinomycetota</taxon>
        <taxon>Actinomycetes</taxon>
        <taxon>Micrococcales</taxon>
        <taxon>Microbacteriaceae</taxon>
        <taxon>Microbacterium</taxon>
        <taxon>environmental samples</taxon>
    </lineage>
</organism>
<dbReference type="InterPro" id="IPR036390">
    <property type="entry name" value="WH_DNA-bd_sf"/>
</dbReference>
<dbReference type="Gene3D" id="1.10.10.10">
    <property type="entry name" value="Winged helix-like DNA-binding domain superfamily/Winged helix DNA-binding domain"/>
    <property type="match status" value="1"/>
</dbReference>
<evidence type="ECO:0000256" key="1">
    <source>
        <dbReference type="ARBA" id="ARBA00023015"/>
    </source>
</evidence>
<evidence type="ECO:0000256" key="3">
    <source>
        <dbReference type="ARBA" id="ARBA00023163"/>
    </source>
</evidence>
<name>A0A1Y5P0F5_9MICO</name>
<keyword evidence="3" id="KW-0804">Transcription</keyword>
<dbReference type="PRINTS" id="PR00035">
    <property type="entry name" value="HTHGNTR"/>
</dbReference>
<dbReference type="InterPro" id="IPR000524">
    <property type="entry name" value="Tscrpt_reg_HTH_GntR"/>
</dbReference>
<dbReference type="Pfam" id="PF00392">
    <property type="entry name" value="GntR"/>
    <property type="match status" value="1"/>
</dbReference>
<dbReference type="PANTHER" id="PTHR43537">
    <property type="entry name" value="TRANSCRIPTIONAL REGULATOR, GNTR FAMILY"/>
    <property type="match status" value="1"/>
</dbReference>
<keyword evidence="1" id="KW-0805">Transcription regulation</keyword>
<dbReference type="GO" id="GO:0003700">
    <property type="term" value="F:DNA-binding transcription factor activity"/>
    <property type="evidence" value="ECO:0007669"/>
    <property type="project" value="InterPro"/>
</dbReference>